<gene>
    <name evidence="1" type="ORF">Ahy_B02g060308</name>
</gene>
<organism evidence="1 2">
    <name type="scientific">Arachis hypogaea</name>
    <name type="common">Peanut</name>
    <dbReference type="NCBI Taxonomy" id="3818"/>
    <lineage>
        <taxon>Eukaryota</taxon>
        <taxon>Viridiplantae</taxon>
        <taxon>Streptophyta</taxon>
        <taxon>Embryophyta</taxon>
        <taxon>Tracheophyta</taxon>
        <taxon>Spermatophyta</taxon>
        <taxon>Magnoliopsida</taxon>
        <taxon>eudicotyledons</taxon>
        <taxon>Gunneridae</taxon>
        <taxon>Pentapetalae</taxon>
        <taxon>rosids</taxon>
        <taxon>fabids</taxon>
        <taxon>Fabales</taxon>
        <taxon>Fabaceae</taxon>
        <taxon>Papilionoideae</taxon>
        <taxon>50 kb inversion clade</taxon>
        <taxon>dalbergioids sensu lato</taxon>
        <taxon>Dalbergieae</taxon>
        <taxon>Pterocarpus clade</taxon>
        <taxon>Arachis</taxon>
    </lineage>
</organism>
<dbReference type="Proteomes" id="UP000289738">
    <property type="component" value="Chromosome B02"/>
</dbReference>
<accession>A0A445AI90</accession>
<sequence>MILRRYMSLLICCLFGHGSDCRVLRLY</sequence>
<dbReference type="AlphaFoldDB" id="A0A445AI90"/>
<protein>
    <submittedName>
        <fullName evidence="1">Uncharacterized protein</fullName>
    </submittedName>
</protein>
<name>A0A445AI90_ARAHY</name>
<reference evidence="1 2" key="1">
    <citation type="submission" date="2019-01" db="EMBL/GenBank/DDBJ databases">
        <title>Sequencing of cultivated peanut Arachis hypogaea provides insights into genome evolution and oil improvement.</title>
        <authorList>
            <person name="Chen X."/>
        </authorList>
    </citation>
    <scope>NUCLEOTIDE SEQUENCE [LARGE SCALE GENOMIC DNA]</scope>
    <source>
        <strain evidence="2">cv. Fuhuasheng</strain>
        <tissue evidence="1">Leaves</tissue>
    </source>
</reference>
<proteinExistence type="predicted"/>
<evidence type="ECO:0000313" key="2">
    <source>
        <dbReference type="Proteomes" id="UP000289738"/>
    </source>
</evidence>
<keyword evidence="2" id="KW-1185">Reference proteome</keyword>
<comment type="caution">
    <text evidence="1">The sequence shown here is derived from an EMBL/GenBank/DDBJ whole genome shotgun (WGS) entry which is preliminary data.</text>
</comment>
<dbReference type="EMBL" id="SDMP01000012">
    <property type="protein sequence ID" value="RYR26146.1"/>
    <property type="molecule type" value="Genomic_DNA"/>
</dbReference>
<evidence type="ECO:0000313" key="1">
    <source>
        <dbReference type="EMBL" id="RYR26146.1"/>
    </source>
</evidence>